<dbReference type="EMBL" id="JACEZS010000011">
    <property type="protein sequence ID" value="MBA5606565.1"/>
    <property type="molecule type" value="Genomic_DNA"/>
</dbReference>
<dbReference type="RefSeq" id="WP_182218776.1">
    <property type="nucleotide sequence ID" value="NZ_JACEZS010000011.1"/>
</dbReference>
<dbReference type="InterPro" id="IPR020841">
    <property type="entry name" value="PKS_Beta-ketoAc_synthase_dom"/>
</dbReference>
<dbReference type="Pfam" id="PF00109">
    <property type="entry name" value="ketoacyl-synt"/>
    <property type="match status" value="1"/>
</dbReference>
<sequence>MIEQYREEIAIARPCYAIANIGDSWPACWQALLAGQRNFVAGKDILGAWPDTPPLSAIGAFPGLPGQPAYEYRARTLATVVGQQMKAAVDAFCAHHRQARLTLMIASSHFDPGPLSALVDHRHAQRADADLAAPTWEGVLSVRLAEAINAGLERQLPGIDVSAACASSLVALSYAADRINAGLCDAVLLVGIDVLSRVASVGFSNLGAMSERGCTPYDVERDGTTVGEGAVAMLVARRSLLAHSGVQGIVAGTATNCDAAHMVEPNPQGVSQAVFAALEQARLQPSDVRAIFWHGTGTRQNDKTEAAVAQLVFGDRSPPCTSTKGSLGHTMGASSGFNVLAACEANRQQVLPHVAGTTRPEYANLSLVLGQPQAIEPGPMLITALGFGGINAAAVIFPVQELQ</sequence>
<evidence type="ECO:0000256" key="3">
    <source>
        <dbReference type="RuleBase" id="RU003694"/>
    </source>
</evidence>
<dbReference type="InterPro" id="IPR014030">
    <property type="entry name" value="Ketoacyl_synth_N"/>
</dbReference>
<proteinExistence type="inferred from homology"/>
<accession>A0A7W2EIW8</accession>
<dbReference type="PANTHER" id="PTHR11712">
    <property type="entry name" value="POLYKETIDE SYNTHASE-RELATED"/>
    <property type="match status" value="1"/>
</dbReference>
<dbReference type="GO" id="GO:0004315">
    <property type="term" value="F:3-oxoacyl-[acyl-carrier-protein] synthase activity"/>
    <property type="evidence" value="ECO:0007669"/>
    <property type="project" value="TreeGrafter"/>
</dbReference>
<feature type="domain" description="Ketosynthase family 3 (KS3)" evidence="4">
    <location>
        <begin position="52"/>
        <end position="398"/>
    </location>
</feature>
<comment type="caution">
    <text evidence="5">The sequence shown here is derived from an EMBL/GenBank/DDBJ whole genome shotgun (WGS) entry which is preliminary data.</text>
</comment>
<dbReference type="SUPFAM" id="SSF53901">
    <property type="entry name" value="Thiolase-like"/>
    <property type="match status" value="2"/>
</dbReference>
<dbReference type="GO" id="GO:0006633">
    <property type="term" value="P:fatty acid biosynthetic process"/>
    <property type="evidence" value="ECO:0007669"/>
    <property type="project" value="TreeGrafter"/>
</dbReference>
<organism evidence="5 6">
    <name type="scientific">Rugamonas fusca</name>
    <dbReference type="NCBI Taxonomy" id="2758568"/>
    <lineage>
        <taxon>Bacteria</taxon>
        <taxon>Pseudomonadati</taxon>
        <taxon>Pseudomonadota</taxon>
        <taxon>Betaproteobacteria</taxon>
        <taxon>Burkholderiales</taxon>
        <taxon>Oxalobacteraceae</taxon>
        <taxon>Telluria group</taxon>
        <taxon>Rugamonas</taxon>
    </lineage>
</organism>
<dbReference type="Gene3D" id="3.40.47.10">
    <property type="match status" value="1"/>
</dbReference>
<dbReference type="InterPro" id="IPR014031">
    <property type="entry name" value="Ketoacyl_synth_C"/>
</dbReference>
<name>A0A7W2EIW8_9BURK</name>
<dbReference type="InterPro" id="IPR016039">
    <property type="entry name" value="Thiolase-like"/>
</dbReference>
<evidence type="ECO:0000256" key="1">
    <source>
        <dbReference type="ARBA" id="ARBA00008467"/>
    </source>
</evidence>
<dbReference type="InterPro" id="IPR020615">
    <property type="entry name" value="Thiolase_acyl_enz_int_AS"/>
</dbReference>
<evidence type="ECO:0000256" key="2">
    <source>
        <dbReference type="ARBA" id="ARBA00022679"/>
    </source>
</evidence>
<dbReference type="Proteomes" id="UP000566711">
    <property type="component" value="Unassembled WGS sequence"/>
</dbReference>
<dbReference type="PANTHER" id="PTHR11712:SF347">
    <property type="entry name" value="BETA KETOACYL-ACYL CARRIER PROTEIN SYNTHASE"/>
    <property type="match status" value="1"/>
</dbReference>
<dbReference type="PROSITE" id="PS52004">
    <property type="entry name" value="KS3_2"/>
    <property type="match status" value="1"/>
</dbReference>
<dbReference type="Pfam" id="PF02801">
    <property type="entry name" value="Ketoacyl-synt_C"/>
    <property type="match status" value="1"/>
</dbReference>
<keyword evidence="6" id="KW-1185">Reference proteome</keyword>
<comment type="similarity">
    <text evidence="1 3">Belongs to the thiolase-like superfamily. Beta-ketoacyl-ACP synthases family.</text>
</comment>
<dbReference type="PROSITE" id="PS00098">
    <property type="entry name" value="THIOLASE_1"/>
    <property type="match status" value="1"/>
</dbReference>
<reference evidence="5 6" key="1">
    <citation type="submission" date="2020-07" db="EMBL/GenBank/DDBJ databases">
        <title>Novel species isolated from subtropical streams in China.</title>
        <authorList>
            <person name="Lu H."/>
        </authorList>
    </citation>
    <scope>NUCLEOTIDE SEQUENCE [LARGE SCALE GENOMIC DNA]</scope>
    <source>
        <strain evidence="5 6">FT3S</strain>
    </source>
</reference>
<dbReference type="AlphaFoldDB" id="A0A7W2EIW8"/>
<dbReference type="SMART" id="SM00825">
    <property type="entry name" value="PKS_KS"/>
    <property type="match status" value="1"/>
</dbReference>
<protein>
    <recommendedName>
        <fullName evidence="4">Ketosynthase family 3 (KS3) domain-containing protein</fullName>
    </recommendedName>
</protein>
<evidence type="ECO:0000259" key="4">
    <source>
        <dbReference type="PROSITE" id="PS52004"/>
    </source>
</evidence>
<keyword evidence="2 3" id="KW-0808">Transferase</keyword>
<gene>
    <name evidence="5" type="ORF">H3H36_14505</name>
</gene>
<evidence type="ECO:0000313" key="6">
    <source>
        <dbReference type="Proteomes" id="UP000566711"/>
    </source>
</evidence>
<evidence type="ECO:0000313" key="5">
    <source>
        <dbReference type="EMBL" id="MBA5606565.1"/>
    </source>
</evidence>
<dbReference type="InterPro" id="IPR000794">
    <property type="entry name" value="Beta-ketoacyl_synthase"/>
</dbReference>